<gene>
    <name evidence="3" type="ORF">EB796_001278</name>
</gene>
<evidence type="ECO:0000313" key="4">
    <source>
        <dbReference type="Proteomes" id="UP000593567"/>
    </source>
</evidence>
<evidence type="ECO:0000313" key="3">
    <source>
        <dbReference type="EMBL" id="KAF6040404.1"/>
    </source>
</evidence>
<dbReference type="AlphaFoldDB" id="A0A7J7KQE1"/>
<proteinExistence type="predicted"/>
<keyword evidence="4" id="KW-1185">Reference proteome</keyword>
<keyword evidence="1" id="KW-1133">Transmembrane helix</keyword>
<evidence type="ECO:0000256" key="2">
    <source>
        <dbReference type="SAM" id="SignalP"/>
    </source>
</evidence>
<feature type="signal peptide" evidence="2">
    <location>
        <begin position="1"/>
        <end position="18"/>
    </location>
</feature>
<feature type="chain" id="PRO_5029484977" evidence="2">
    <location>
        <begin position="19"/>
        <end position="252"/>
    </location>
</feature>
<keyword evidence="1" id="KW-0472">Membrane</keyword>
<evidence type="ECO:0000256" key="1">
    <source>
        <dbReference type="SAM" id="Phobius"/>
    </source>
</evidence>
<feature type="transmembrane region" description="Helical" evidence="1">
    <location>
        <begin position="148"/>
        <end position="166"/>
    </location>
</feature>
<keyword evidence="1" id="KW-0812">Transmembrane</keyword>
<sequence length="252" mass="28367">MTLVKLCLFVCFLSLCAGNYISKNNSREVEVQVPGFVNPSTTAVYEEPSECKWEYWECNNELLQDDPSFKYNCAEVALDYVSCKDSCSSYPSTWCNDNYCVEYRKRCLVAPTISTILELLTRTSHSVNTGNKGSNQTTDSQTTDVKTIFLGLFGVIIVVLGIGFKPSTLKQRLSRRCLRKSKPNRISRQISSDTRSHDLPLETANDVTGVLVADSNDEKDYKEENVEEFNLQQNLEKQSLISQTAEDTESTA</sequence>
<organism evidence="3 4">
    <name type="scientific">Bugula neritina</name>
    <name type="common">Brown bryozoan</name>
    <name type="synonym">Sertularia neritina</name>
    <dbReference type="NCBI Taxonomy" id="10212"/>
    <lineage>
        <taxon>Eukaryota</taxon>
        <taxon>Metazoa</taxon>
        <taxon>Spiralia</taxon>
        <taxon>Lophotrochozoa</taxon>
        <taxon>Bryozoa</taxon>
        <taxon>Gymnolaemata</taxon>
        <taxon>Cheilostomatida</taxon>
        <taxon>Flustrina</taxon>
        <taxon>Buguloidea</taxon>
        <taxon>Bugulidae</taxon>
        <taxon>Bugula</taxon>
    </lineage>
</organism>
<accession>A0A7J7KQE1</accession>
<dbReference type="EMBL" id="VXIV02000145">
    <property type="protein sequence ID" value="KAF6040404.1"/>
    <property type="molecule type" value="Genomic_DNA"/>
</dbReference>
<comment type="caution">
    <text evidence="3">The sequence shown here is derived from an EMBL/GenBank/DDBJ whole genome shotgun (WGS) entry which is preliminary data.</text>
</comment>
<protein>
    <submittedName>
        <fullName evidence="3">Uncharacterized protein</fullName>
    </submittedName>
</protein>
<keyword evidence="2" id="KW-0732">Signal</keyword>
<name>A0A7J7KQE1_BUGNE</name>
<reference evidence="3" key="1">
    <citation type="submission" date="2020-06" db="EMBL/GenBank/DDBJ databases">
        <title>Draft genome of Bugula neritina, a colonial animal packing powerful symbionts and potential medicines.</title>
        <authorList>
            <person name="Rayko M."/>
        </authorList>
    </citation>
    <scope>NUCLEOTIDE SEQUENCE [LARGE SCALE GENOMIC DNA]</scope>
    <source>
        <strain evidence="3">Kwan_BN1</strain>
    </source>
</reference>
<dbReference type="Proteomes" id="UP000593567">
    <property type="component" value="Unassembled WGS sequence"/>
</dbReference>